<gene>
    <name evidence="2" type="ORF">LCGC14_1403260</name>
</gene>
<name>A0A0F9KHC6_9ZZZZ</name>
<proteinExistence type="predicted"/>
<accession>A0A0F9KHC6</accession>
<reference evidence="2" key="1">
    <citation type="journal article" date="2015" name="Nature">
        <title>Complex archaea that bridge the gap between prokaryotes and eukaryotes.</title>
        <authorList>
            <person name="Spang A."/>
            <person name="Saw J.H."/>
            <person name="Jorgensen S.L."/>
            <person name="Zaremba-Niedzwiedzka K."/>
            <person name="Martijn J."/>
            <person name="Lind A.E."/>
            <person name="van Eijk R."/>
            <person name="Schleper C."/>
            <person name="Guy L."/>
            <person name="Ettema T.J."/>
        </authorList>
    </citation>
    <scope>NUCLEOTIDE SEQUENCE</scope>
</reference>
<sequence length="135" mass="14683">MRIRLVIDLTYPTASTSDEEELIKHRLSAQVMAAARAKQYNVLALDEQEEIEVGEVMVGCARVEEPDTSTGAAETVATAAVGVPEEKATHGGLVAGRRGPPMGQAGKINPETLEPNVYGRPQLRTCRWRRRRTAG</sequence>
<comment type="caution">
    <text evidence="2">The sequence shown here is derived from an EMBL/GenBank/DDBJ whole genome shotgun (WGS) entry which is preliminary data.</text>
</comment>
<organism evidence="2">
    <name type="scientific">marine sediment metagenome</name>
    <dbReference type="NCBI Taxonomy" id="412755"/>
    <lineage>
        <taxon>unclassified sequences</taxon>
        <taxon>metagenomes</taxon>
        <taxon>ecological metagenomes</taxon>
    </lineage>
</organism>
<dbReference type="EMBL" id="LAZR01009186">
    <property type="protein sequence ID" value="KKM74151.1"/>
    <property type="molecule type" value="Genomic_DNA"/>
</dbReference>
<protein>
    <submittedName>
        <fullName evidence="2">Uncharacterized protein</fullName>
    </submittedName>
</protein>
<dbReference type="AlphaFoldDB" id="A0A0F9KHC6"/>
<evidence type="ECO:0000313" key="2">
    <source>
        <dbReference type="EMBL" id="KKM74151.1"/>
    </source>
</evidence>
<evidence type="ECO:0000256" key="1">
    <source>
        <dbReference type="SAM" id="MobiDB-lite"/>
    </source>
</evidence>
<feature type="region of interest" description="Disordered" evidence="1">
    <location>
        <begin position="83"/>
        <end position="117"/>
    </location>
</feature>